<sequence length="257" mass="26418">MKALKSKLAVGVIATGLVAGMGTAFAATDAGVQLQSWYNTATSAAKAAISGDFGSYYTSKTTDLNTTVQSGIDAARVNIATTGRAELADANAAIKSQKDTYASQITSTGNDITNSIAGEYDSFVSGVNISTNANVAAIGVQDTKNIQNAVKNHEGVYMNRLNDGVASTTTTATNELSAQILATKSTLEGLIATEKSTATAEVKANLDSQISTLQAQLQQLTTELQQAAQGRIADKADQLTTASLAQLDSIVGAITTP</sequence>
<accession>A0A430JBD8</accession>
<keyword evidence="2" id="KW-0732">Signal</keyword>
<organism evidence="3 4">
    <name type="scientific">Paenibacillus whitsoniae</name>
    <dbReference type="NCBI Taxonomy" id="2496558"/>
    <lineage>
        <taxon>Bacteria</taxon>
        <taxon>Bacillati</taxon>
        <taxon>Bacillota</taxon>
        <taxon>Bacilli</taxon>
        <taxon>Bacillales</taxon>
        <taxon>Paenibacillaceae</taxon>
        <taxon>Paenibacillus</taxon>
    </lineage>
</organism>
<dbReference type="AlphaFoldDB" id="A0A430JBD8"/>
<reference evidence="3 4" key="1">
    <citation type="submission" date="2018-12" db="EMBL/GenBank/DDBJ databases">
        <title>Bacillus ochoae sp. nov., Paenibacillus whitsoniae sp. nov., Paenibacillus spiritus sp. nov. Isolated from the Mars Exploration Rover during spacecraft assembly.</title>
        <authorList>
            <person name="Seuylemezian A."/>
            <person name="Vaishampayan P."/>
        </authorList>
    </citation>
    <scope>NUCLEOTIDE SEQUENCE [LARGE SCALE GENOMIC DNA]</scope>
    <source>
        <strain evidence="3 4">MER 54</strain>
    </source>
</reference>
<comment type="caution">
    <text evidence="3">The sequence shown here is derived from an EMBL/GenBank/DDBJ whole genome shotgun (WGS) entry which is preliminary data.</text>
</comment>
<evidence type="ECO:0000256" key="1">
    <source>
        <dbReference type="SAM" id="Coils"/>
    </source>
</evidence>
<feature type="coiled-coil region" evidence="1">
    <location>
        <begin position="203"/>
        <end position="230"/>
    </location>
</feature>
<keyword evidence="4" id="KW-1185">Reference proteome</keyword>
<feature type="chain" id="PRO_5019151395" evidence="2">
    <location>
        <begin position="27"/>
        <end position="257"/>
    </location>
</feature>
<dbReference type="OrthoDB" id="2437506at2"/>
<evidence type="ECO:0000313" key="3">
    <source>
        <dbReference type="EMBL" id="RTE08332.1"/>
    </source>
</evidence>
<dbReference type="EMBL" id="RXHU01000054">
    <property type="protein sequence ID" value="RTE08332.1"/>
    <property type="molecule type" value="Genomic_DNA"/>
</dbReference>
<evidence type="ECO:0000256" key="2">
    <source>
        <dbReference type="SAM" id="SignalP"/>
    </source>
</evidence>
<gene>
    <name evidence="3" type="ORF">EJQ19_18075</name>
</gene>
<keyword evidence="1" id="KW-0175">Coiled coil</keyword>
<name>A0A430JBD8_9BACL</name>
<dbReference type="RefSeq" id="WP_126142633.1">
    <property type="nucleotide sequence ID" value="NZ_RXHU01000054.1"/>
</dbReference>
<proteinExistence type="predicted"/>
<evidence type="ECO:0000313" key="4">
    <source>
        <dbReference type="Proteomes" id="UP000276128"/>
    </source>
</evidence>
<dbReference type="Proteomes" id="UP000276128">
    <property type="component" value="Unassembled WGS sequence"/>
</dbReference>
<protein>
    <submittedName>
        <fullName evidence="3">Uncharacterized protein</fullName>
    </submittedName>
</protein>
<feature type="signal peptide" evidence="2">
    <location>
        <begin position="1"/>
        <end position="26"/>
    </location>
</feature>